<dbReference type="GO" id="GO:0008270">
    <property type="term" value="F:zinc ion binding"/>
    <property type="evidence" value="ECO:0007669"/>
    <property type="project" value="InterPro"/>
</dbReference>
<dbReference type="InterPro" id="IPR036505">
    <property type="entry name" value="Amidase/PGRP_sf"/>
</dbReference>
<evidence type="ECO:0000256" key="4">
    <source>
        <dbReference type="SAM" id="Phobius"/>
    </source>
</evidence>
<dbReference type="GO" id="GO:0008745">
    <property type="term" value="F:N-acetylmuramoyl-L-alanine amidase activity"/>
    <property type="evidence" value="ECO:0007669"/>
    <property type="project" value="InterPro"/>
</dbReference>
<evidence type="ECO:0000256" key="1">
    <source>
        <dbReference type="ARBA" id="ARBA00007553"/>
    </source>
</evidence>
<dbReference type="SUPFAM" id="SSF55846">
    <property type="entry name" value="N-acetylmuramoyl-L-alanine amidase-like"/>
    <property type="match status" value="1"/>
</dbReference>
<dbReference type="PANTHER" id="PTHR11022">
    <property type="entry name" value="PEPTIDOGLYCAN RECOGNITION PROTEIN"/>
    <property type="match status" value="1"/>
</dbReference>
<comment type="similarity">
    <text evidence="1">Belongs to the N-acetylmuramoyl-L-alanine amidase 2 family.</text>
</comment>
<evidence type="ECO:0000313" key="6">
    <source>
        <dbReference type="EMBL" id="CAD7432789.1"/>
    </source>
</evidence>
<evidence type="ECO:0000256" key="3">
    <source>
        <dbReference type="ARBA" id="ARBA00022859"/>
    </source>
</evidence>
<feature type="transmembrane region" description="Helical" evidence="4">
    <location>
        <begin position="84"/>
        <end position="105"/>
    </location>
</feature>
<dbReference type="InterPro" id="IPR006619">
    <property type="entry name" value="PGRP_domain_met/bac"/>
</dbReference>
<organism evidence="6">
    <name type="scientific">Timema monikensis</name>
    <dbReference type="NCBI Taxonomy" id="170555"/>
    <lineage>
        <taxon>Eukaryota</taxon>
        <taxon>Metazoa</taxon>
        <taxon>Ecdysozoa</taxon>
        <taxon>Arthropoda</taxon>
        <taxon>Hexapoda</taxon>
        <taxon>Insecta</taxon>
        <taxon>Pterygota</taxon>
        <taxon>Neoptera</taxon>
        <taxon>Polyneoptera</taxon>
        <taxon>Phasmatodea</taxon>
        <taxon>Timematodea</taxon>
        <taxon>Timematoidea</taxon>
        <taxon>Timematidae</taxon>
        <taxon>Timema</taxon>
    </lineage>
</organism>
<feature type="domain" description="Peptidoglycan recognition protein family" evidence="5">
    <location>
        <begin position="121"/>
        <end position="258"/>
    </location>
</feature>
<dbReference type="SMART" id="SM00701">
    <property type="entry name" value="PGRP"/>
    <property type="match status" value="1"/>
</dbReference>
<dbReference type="EMBL" id="OB795871">
    <property type="protein sequence ID" value="CAD7432789.1"/>
    <property type="molecule type" value="Genomic_DNA"/>
</dbReference>
<dbReference type="GO" id="GO:0045087">
    <property type="term" value="P:innate immune response"/>
    <property type="evidence" value="ECO:0007669"/>
    <property type="project" value="UniProtKB-KW"/>
</dbReference>
<dbReference type="CDD" id="cd06583">
    <property type="entry name" value="PGRP"/>
    <property type="match status" value="1"/>
</dbReference>
<name>A0A7R9EFU4_9NEOP</name>
<keyword evidence="4" id="KW-0812">Transmembrane</keyword>
<accession>A0A7R9EFU4</accession>
<dbReference type="InterPro" id="IPR015510">
    <property type="entry name" value="PGRP"/>
</dbReference>
<protein>
    <recommendedName>
        <fullName evidence="5">Peptidoglycan recognition protein family domain-containing protein</fullName>
    </recommendedName>
</protein>
<keyword evidence="3" id="KW-0391">Immunity</keyword>
<dbReference type="InterPro" id="IPR002502">
    <property type="entry name" value="Amidase_domain"/>
</dbReference>
<dbReference type="Gene3D" id="3.40.80.10">
    <property type="entry name" value="Peptidoglycan recognition protein-like"/>
    <property type="match status" value="1"/>
</dbReference>
<dbReference type="AlphaFoldDB" id="A0A7R9EFU4"/>
<keyword evidence="4" id="KW-0472">Membrane</keyword>
<keyword evidence="4" id="KW-1133">Transmembrane helix</keyword>
<reference evidence="6" key="1">
    <citation type="submission" date="2020-11" db="EMBL/GenBank/DDBJ databases">
        <authorList>
            <person name="Tran Van P."/>
        </authorList>
    </citation>
    <scope>NUCLEOTIDE SEQUENCE</scope>
</reference>
<dbReference type="PANTHER" id="PTHR11022:SF41">
    <property type="entry name" value="PEPTIDOGLYCAN-RECOGNITION PROTEIN LC-RELATED"/>
    <property type="match status" value="1"/>
</dbReference>
<evidence type="ECO:0000256" key="2">
    <source>
        <dbReference type="ARBA" id="ARBA00022588"/>
    </source>
</evidence>
<sequence length="268" mass="29951">MKKRGDHTDMSWAHDRSYFTTSERGMGIGVVKVATRYDTASYYPFRLHAEGDELSTGQPELDERQPLLSNLPAITCKKCSINAFLVLLLVVLLFGGLGIAIWLAILSNTKGGGNIAPDKNFALVKRSSWGARTADLPSELLIPHTPVDYVIIIHTDTTICNTSASCVNQMKVLQNHSMDNKHLSDIPYNFLIGGDGNVYEGRGFKIQGAFVPKWNIKSFGLAFIEPLLDFDIVDRHVTCKEIKEVLEEQTFYQHRSVDICIDLFTNNL</sequence>
<dbReference type="GO" id="GO:0009253">
    <property type="term" value="P:peptidoglycan catabolic process"/>
    <property type="evidence" value="ECO:0007669"/>
    <property type="project" value="InterPro"/>
</dbReference>
<evidence type="ECO:0000259" key="5">
    <source>
        <dbReference type="SMART" id="SM00701"/>
    </source>
</evidence>
<proteinExistence type="inferred from homology"/>
<gene>
    <name evidence="6" type="ORF">TMSB3V08_LOCUS9488</name>
</gene>
<keyword evidence="2" id="KW-0399">Innate immunity</keyword>